<name>A0A2K3NBI5_TRIPR</name>
<comment type="caution">
    <text evidence="1">The sequence shown here is derived from an EMBL/GenBank/DDBJ whole genome shotgun (WGS) entry which is preliminary data.</text>
</comment>
<gene>
    <name evidence="1" type="ORF">L195_g023663</name>
</gene>
<proteinExistence type="predicted"/>
<evidence type="ECO:0000313" key="1">
    <source>
        <dbReference type="EMBL" id="PNY00383.1"/>
    </source>
</evidence>
<protein>
    <submittedName>
        <fullName evidence="1">Uncharacterized protein</fullName>
    </submittedName>
</protein>
<organism evidence="1 2">
    <name type="scientific">Trifolium pratense</name>
    <name type="common">Red clover</name>
    <dbReference type="NCBI Taxonomy" id="57577"/>
    <lineage>
        <taxon>Eukaryota</taxon>
        <taxon>Viridiplantae</taxon>
        <taxon>Streptophyta</taxon>
        <taxon>Embryophyta</taxon>
        <taxon>Tracheophyta</taxon>
        <taxon>Spermatophyta</taxon>
        <taxon>Magnoliopsida</taxon>
        <taxon>eudicotyledons</taxon>
        <taxon>Gunneridae</taxon>
        <taxon>Pentapetalae</taxon>
        <taxon>rosids</taxon>
        <taxon>fabids</taxon>
        <taxon>Fabales</taxon>
        <taxon>Fabaceae</taxon>
        <taxon>Papilionoideae</taxon>
        <taxon>50 kb inversion clade</taxon>
        <taxon>NPAAA clade</taxon>
        <taxon>Hologalegina</taxon>
        <taxon>IRL clade</taxon>
        <taxon>Trifolieae</taxon>
        <taxon>Trifolium</taxon>
    </lineage>
</organism>
<evidence type="ECO:0000313" key="2">
    <source>
        <dbReference type="Proteomes" id="UP000236291"/>
    </source>
</evidence>
<reference evidence="1 2" key="1">
    <citation type="journal article" date="2014" name="Am. J. Bot.">
        <title>Genome assembly and annotation for red clover (Trifolium pratense; Fabaceae).</title>
        <authorList>
            <person name="Istvanek J."/>
            <person name="Jaros M."/>
            <person name="Krenek A."/>
            <person name="Repkova J."/>
        </authorList>
    </citation>
    <scope>NUCLEOTIDE SEQUENCE [LARGE SCALE GENOMIC DNA]</scope>
    <source>
        <strain evidence="2">cv. Tatra</strain>
        <tissue evidence="1">Young leaves</tissue>
    </source>
</reference>
<dbReference type="Proteomes" id="UP000236291">
    <property type="component" value="Unassembled WGS sequence"/>
</dbReference>
<reference evidence="1 2" key="2">
    <citation type="journal article" date="2017" name="Front. Plant Sci.">
        <title>Gene Classification and Mining of Molecular Markers Useful in Red Clover (Trifolium pratense) Breeding.</title>
        <authorList>
            <person name="Istvanek J."/>
            <person name="Dluhosova J."/>
            <person name="Dluhos P."/>
            <person name="Patkova L."/>
            <person name="Nedelnik J."/>
            <person name="Repkova J."/>
        </authorList>
    </citation>
    <scope>NUCLEOTIDE SEQUENCE [LARGE SCALE GENOMIC DNA]</scope>
    <source>
        <strain evidence="2">cv. Tatra</strain>
        <tissue evidence="1">Young leaves</tissue>
    </source>
</reference>
<dbReference type="EMBL" id="ASHM01018863">
    <property type="protein sequence ID" value="PNY00383.1"/>
    <property type="molecule type" value="Genomic_DNA"/>
</dbReference>
<dbReference type="AlphaFoldDB" id="A0A2K3NBI5"/>
<sequence>MVIASGVAPFKPLVVYITLNARAKTLDDINDHKVAAEKRLESHDEQLMLIILVVSRYNTQVYCDR</sequence>
<accession>A0A2K3NBI5</accession>